<evidence type="ECO:0000256" key="1">
    <source>
        <dbReference type="SAM" id="MobiDB-lite"/>
    </source>
</evidence>
<feature type="region of interest" description="Disordered" evidence="1">
    <location>
        <begin position="69"/>
        <end position="100"/>
    </location>
</feature>
<dbReference type="GO" id="GO:0034599">
    <property type="term" value="P:cellular response to oxidative stress"/>
    <property type="evidence" value="ECO:0007669"/>
    <property type="project" value="TreeGrafter"/>
</dbReference>
<protein>
    <submittedName>
        <fullName evidence="2">Uncharacterized protein</fullName>
    </submittedName>
</protein>
<dbReference type="EMBL" id="JADCNM010000005">
    <property type="protein sequence ID" value="KAG0483342.1"/>
    <property type="molecule type" value="Genomic_DNA"/>
</dbReference>
<organism evidence="2 3">
    <name type="scientific">Vanilla planifolia</name>
    <name type="common">Vanilla</name>
    <dbReference type="NCBI Taxonomy" id="51239"/>
    <lineage>
        <taxon>Eukaryota</taxon>
        <taxon>Viridiplantae</taxon>
        <taxon>Streptophyta</taxon>
        <taxon>Embryophyta</taxon>
        <taxon>Tracheophyta</taxon>
        <taxon>Spermatophyta</taxon>
        <taxon>Magnoliopsida</taxon>
        <taxon>Liliopsida</taxon>
        <taxon>Asparagales</taxon>
        <taxon>Orchidaceae</taxon>
        <taxon>Vanilloideae</taxon>
        <taxon>Vanilleae</taxon>
        <taxon>Vanilla</taxon>
    </lineage>
</organism>
<dbReference type="GO" id="GO:0005737">
    <property type="term" value="C:cytoplasm"/>
    <property type="evidence" value="ECO:0007669"/>
    <property type="project" value="TreeGrafter"/>
</dbReference>
<dbReference type="GO" id="GO:0015038">
    <property type="term" value="F:glutathione disulfide oxidoreductase activity"/>
    <property type="evidence" value="ECO:0007669"/>
    <property type="project" value="TreeGrafter"/>
</dbReference>
<evidence type="ECO:0000313" key="2">
    <source>
        <dbReference type="EMBL" id="KAG0483342.1"/>
    </source>
</evidence>
<reference evidence="2 3" key="1">
    <citation type="journal article" date="2020" name="Nat. Food">
        <title>A phased Vanilla planifolia genome enables genetic improvement of flavour and production.</title>
        <authorList>
            <person name="Hasing T."/>
            <person name="Tang H."/>
            <person name="Brym M."/>
            <person name="Khazi F."/>
            <person name="Huang T."/>
            <person name="Chambers A.H."/>
        </authorList>
    </citation>
    <scope>NUCLEOTIDE SEQUENCE [LARGE SCALE GENOMIC DNA]</scope>
    <source>
        <tissue evidence="2">Leaf</tissue>
    </source>
</reference>
<dbReference type="PANTHER" id="PTHR45694:SF18">
    <property type="entry name" value="GLUTAREDOXIN-1-RELATED"/>
    <property type="match status" value="1"/>
</dbReference>
<dbReference type="Proteomes" id="UP000639772">
    <property type="component" value="Unassembled WGS sequence"/>
</dbReference>
<accession>A0A835RCC5</accession>
<evidence type="ECO:0000313" key="3">
    <source>
        <dbReference type="Proteomes" id="UP000639772"/>
    </source>
</evidence>
<dbReference type="AlphaFoldDB" id="A0A835RCC5"/>
<sequence>MAASSNLIMAASSNLIMAASSNLIMAASSNLIRSAIYLCPSPTSSPGRGLASISSVTYPIILRSSDDFHRRSRRTRSDRALSVQSMSSSSTPSSSSSFGARLEETVKKTVEENPVKALFKRIGVEPLVIELDQLGPQGPQLQKVLERLTGQFTVPNVFLDCLEETFVKVARHQGGVEEFQKRECDSERVRGKLVIENQALRGNQTDIAVRGGATVVDTLAVAQIL</sequence>
<feature type="compositionally biased region" description="Basic and acidic residues" evidence="1">
    <location>
        <begin position="69"/>
        <end position="79"/>
    </location>
</feature>
<feature type="compositionally biased region" description="Low complexity" evidence="1">
    <location>
        <begin position="82"/>
        <end position="97"/>
    </location>
</feature>
<dbReference type="PANTHER" id="PTHR45694">
    <property type="entry name" value="GLUTAREDOXIN 2"/>
    <property type="match status" value="1"/>
</dbReference>
<proteinExistence type="predicted"/>
<dbReference type="Gene3D" id="3.40.30.10">
    <property type="entry name" value="Glutaredoxin"/>
    <property type="match status" value="1"/>
</dbReference>
<name>A0A835RCC5_VANPL</name>
<dbReference type="OrthoDB" id="418495at2759"/>
<comment type="caution">
    <text evidence="2">The sequence shown here is derived from an EMBL/GenBank/DDBJ whole genome shotgun (WGS) entry which is preliminary data.</text>
</comment>
<gene>
    <name evidence="2" type="ORF">HPP92_011426</name>
</gene>